<dbReference type="InterPro" id="IPR002347">
    <property type="entry name" value="SDR_fam"/>
</dbReference>
<dbReference type="AlphaFoldDB" id="A0A2T0A2A5"/>
<proteinExistence type="inferred from homology"/>
<keyword evidence="2" id="KW-0521">NADP</keyword>
<accession>A0A2T0A2A5</accession>
<dbReference type="InterPro" id="IPR036291">
    <property type="entry name" value="NAD(P)-bd_dom_sf"/>
</dbReference>
<dbReference type="PRINTS" id="PR00081">
    <property type="entry name" value="GDHRDH"/>
</dbReference>
<dbReference type="SUPFAM" id="SSF51735">
    <property type="entry name" value="NAD(P)-binding Rossmann-fold domains"/>
    <property type="match status" value="1"/>
</dbReference>
<organism evidence="4 5">
    <name type="scientific">Rhodotorula toruloides</name>
    <name type="common">Yeast</name>
    <name type="synonym">Rhodosporidium toruloides</name>
    <dbReference type="NCBI Taxonomy" id="5286"/>
    <lineage>
        <taxon>Eukaryota</taxon>
        <taxon>Fungi</taxon>
        <taxon>Dikarya</taxon>
        <taxon>Basidiomycota</taxon>
        <taxon>Pucciniomycotina</taxon>
        <taxon>Microbotryomycetes</taxon>
        <taxon>Sporidiobolales</taxon>
        <taxon>Sporidiobolaceae</taxon>
        <taxon>Rhodotorula</taxon>
    </lineage>
</organism>
<dbReference type="GO" id="GO:0016491">
    <property type="term" value="F:oxidoreductase activity"/>
    <property type="evidence" value="ECO:0007669"/>
    <property type="project" value="UniProtKB-KW"/>
</dbReference>
<name>A0A2T0A2A5_RHOTO</name>
<protein>
    <submittedName>
        <fullName evidence="4">Aflatoxin biosynthesis ketoreductase nor-1</fullName>
    </submittedName>
</protein>
<evidence type="ECO:0000256" key="3">
    <source>
        <dbReference type="ARBA" id="ARBA00023002"/>
    </source>
</evidence>
<dbReference type="Proteomes" id="UP000239560">
    <property type="component" value="Unassembled WGS sequence"/>
</dbReference>
<dbReference type="EMBL" id="LCTV02000010">
    <property type="protein sequence ID" value="PRQ72125.1"/>
    <property type="molecule type" value="Genomic_DNA"/>
</dbReference>
<dbReference type="GO" id="GO:0005737">
    <property type="term" value="C:cytoplasm"/>
    <property type="evidence" value="ECO:0007669"/>
    <property type="project" value="TreeGrafter"/>
</dbReference>
<dbReference type="PANTHER" id="PTHR43544">
    <property type="entry name" value="SHORT-CHAIN DEHYDROGENASE/REDUCTASE"/>
    <property type="match status" value="1"/>
</dbReference>
<evidence type="ECO:0000313" key="5">
    <source>
        <dbReference type="Proteomes" id="UP000239560"/>
    </source>
</evidence>
<dbReference type="Pfam" id="PF00106">
    <property type="entry name" value="adh_short"/>
    <property type="match status" value="1"/>
</dbReference>
<comment type="caution">
    <text evidence="4">The sequence shown here is derived from an EMBL/GenBank/DDBJ whole genome shotgun (WGS) entry which is preliminary data.</text>
</comment>
<dbReference type="InterPro" id="IPR051468">
    <property type="entry name" value="Fungal_SecMetab_SDRs"/>
</dbReference>
<dbReference type="OrthoDB" id="9876299at2759"/>
<dbReference type="Gene3D" id="3.40.50.720">
    <property type="entry name" value="NAD(P)-binding Rossmann-like Domain"/>
    <property type="match status" value="1"/>
</dbReference>
<keyword evidence="3" id="KW-0560">Oxidoreductase</keyword>
<evidence type="ECO:0000313" key="4">
    <source>
        <dbReference type="EMBL" id="PRQ72125.1"/>
    </source>
</evidence>
<comment type="similarity">
    <text evidence="1">Belongs to the short-chain dehydrogenases/reductases (SDR) family.</text>
</comment>
<evidence type="ECO:0000256" key="1">
    <source>
        <dbReference type="ARBA" id="ARBA00006484"/>
    </source>
</evidence>
<sequence length="267" mass="28304">MSTSASQTVYLGTPSLRIAHPATWLTSIRPAVTGAARGIGFALVSSLVKRPQTVIFAGVRDVNKADALNALAKDASNLHVVRLESGSVEDAKAVAKTIEETTGKLDVVIANAGISEGYGDVVDVAPAVFERHFQVNTIGPLVLFQAVASLLAKSSRPQFAAISTAPASLTNLMPMRMTAYTLSKAALNFLTLRINEEHEKDNIASYAISPGWTQTDMGNAGARAFGLEEAPVKLEDSVAGILKIVDGATREKTGGKFWDYTGDELSW</sequence>
<gene>
    <name evidence="4" type="ORF">AAT19DRAFT_9464</name>
</gene>
<evidence type="ECO:0000256" key="2">
    <source>
        <dbReference type="ARBA" id="ARBA00022857"/>
    </source>
</evidence>
<dbReference type="CDD" id="cd05325">
    <property type="entry name" value="carb_red_sniffer_like_SDR_c"/>
    <property type="match status" value="1"/>
</dbReference>
<dbReference type="PANTHER" id="PTHR43544:SF7">
    <property type="entry name" value="NADB-LER2"/>
    <property type="match status" value="1"/>
</dbReference>
<reference evidence="4 5" key="1">
    <citation type="journal article" date="2018" name="Elife">
        <title>Functional genomics of lipid metabolism in the oleaginous yeast Rhodosporidium toruloides.</title>
        <authorList>
            <person name="Coradetti S.T."/>
            <person name="Pinel D."/>
            <person name="Geiselman G."/>
            <person name="Ito M."/>
            <person name="Mondo S."/>
            <person name="Reilly M.C."/>
            <person name="Cheng Y.F."/>
            <person name="Bauer S."/>
            <person name="Grigoriev I."/>
            <person name="Gladden J.M."/>
            <person name="Simmons B.A."/>
            <person name="Brem R."/>
            <person name="Arkin A.P."/>
            <person name="Skerker J.M."/>
        </authorList>
    </citation>
    <scope>NUCLEOTIDE SEQUENCE [LARGE SCALE GENOMIC DNA]</scope>
    <source>
        <strain evidence="4 5">NBRC 0880</strain>
    </source>
</reference>